<evidence type="ECO:0000313" key="6">
    <source>
        <dbReference type="Proteomes" id="UP001321763"/>
    </source>
</evidence>
<evidence type="ECO:0000313" key="3">
    <source>
        <dbReference type="EMBL" id="BDR82478.1"/>
    </source>
</evidence>
<evidence type="ECO:0000313" key="5">
    <source>
        <dbReference type="Proteomes" id="UP000290273"/>
    </source>
</evidence>
<reference evidence="3 6" key="2">
    <citation type="submission" date="2022-09" db="EMBL/GenBank/DDBJ databases">
        <title>complete genome sequences of Clostridium tetani str. KHSU-234311-028 isolated from soil.</title>
        <authorList>
            <person name="Sekizuka T."/>
            <person name="Shitada C."/>
            <person name="Takahashi M."/>
            <person name="Kuroda M."/>
        </authorList>
    </citation>
    <scope>NUCLEOTIDE SEQUENCE [LARGE SCALE GENOMIC DNA]</scope>
    <source>
        <strain evidence="3 6">KHSU-234311-028</strain>
        <plasmid evidence="3 6">pKHSU-234311-028-1</plasmid>
    </source>
</reference>
<dbReference type="InterPro" id="IPR007627">
    <property type="entry name" value="RNA_pol_sigma70_r2"/>
</dbReference>
<geneLocation type="plasmid" evidence="3 6">
    <name>pKHSU-234311-028-1</name>
</geneLocation>
<dbReference type="NCBIfam" id="TIGR02937">
    <property type="entry name" value="sigma70-ECF"/>
    <property type="match status" value="1"/>
</dbReference>
<dbReference type="Proteomes" id="UP000290273">
    <property type="component" value="Unassembled WGS sequence"/>
</dbReference>
<name>A0ABC8EG69_CLOTA</name>
<accession>A0ABC8EG69</accession>
<dbReference type="AlphaFoldDB" id="A0ABC8EG69"/>
<protein>
    <submittedName>
        <fullName evidence="4">Sigma-70 family RNA polymerase sigma factor</fullName>
    </submittedName>
</protein>
<dbReference type="Pfam" id="PF04542">
    <property type="entry name" value="Sigma70_r2"/>
    <property type="match status" value="1"/>
</dbReference>
<organism evidence="3 6">
    <name type="scientific">Clostridium tetani</name>
    <dbReference type="NCBI Taxonomy" id="1513"/>
    <lineage>
        <taxon>Bacteria</taxon>
        <taxon>Bacillati</taxon>
        <taxon>Bacillota</taxon>
        <taxon>Clostridia</taxon>
        <taxon>Eubacteriales</taxon>
        <taxon>Clostridiaceae</taxon>
        <taxon>Clostridium</taxon>
    </lineage>
</organism>
<proteinExistence type="predicted"/>
<dbReference type="RefSeq" id="WP_039262209.1">
    <property type="nucleotide sequence ID" value="NZ_AP026807.1"/>
</dbReference>
<evidence type="ECO:0000313" key="4">
    <source>
        <dbReference type="EMBL" id="RXI57043.1"/>
    </source>
</evidence>
<dbReference type="InterPro" id="IPR014284">
    <property type="entry name" value="RNA_pol_sigma-70_dom"/>
</dbReference>
<keyword evidence="3" id="KW-0614">Plasmid</keyword>
<evidence type="ECO:0000259" key="1">
    <source>
        <dbReference type="Pfam" id="PF04542"/>
    </source>
</evidence>
<dbReference type="InterPro" id="IPR024760">
    <property type="entry name" value="HTH_dom_conjug_TS-like"/>
</dbReference>
<reference evidence="4 5" key="1">
    <citation type="submission" date="2018-06" db="EMBL/GenBank/DDBJ databases">
        <title>Genome conservation of Clostridium tetani.</title>
        <authorList>
            <person name="Bruggemann H."/>
            <person name="Popoff M.R."/>
        </authorList>
    </citation>
    <scope>NUCLEOTIDE SEQUENCE [LARGE SCALE GENOMIC DNA]</scope>
    <source>
        <strain evidence="4 5">63.05</strain>
    </source>
</reference>
<gene>
    <name evidence="4" type="ORF">DP131_06290</name>
    <name evidence="3" type="ORF">K234311028_p10370</name>
</gene>
<dbReference type="InterPro" id="IPR013325">
    <property type="entry name" value="RNA_pol_sigma_r2"/>
</dbReference>
<feature type="domain" description="Helix-turn-helix conjugative transposon-like" evidence="2">
    <location>
        <begin position="5"/>
        <end position="36"/>
    </location>
</feature>
<dbReference type="InterPro" id="IPR013324">
    <property type="entry name" value="RNA_pol_sigma_r3/r4-like"/>
</dbReference>
<dbReference type="Proteomes" id="UP001321763">
    <property type="component" value="Plasmid pKHSU-234311-028-1"/>
</dbReference>
<sequence length="184" mass="22075">MDIEHLVSKAKLGDKNSLEMILKEFTPTIIKLSSCVYLSSYNMEDLIQEGYLYLFNIIKKYNPKKSKFKTYANISLKNNYNYLIRQNVKYHGELSYNKEINSDKDEMNYFLKDNFNIEDIFIKKALYKSLKSLDKKEFNILIHYYFKDLSLKDFSIKNNMSYYNCIKLKNTALYNLKEKFERVV</sequence>
<dbReference type="SUPFAM" id="SSF88659">
    <property type="entry name" value="Sigma3 and sigma4 domains of RNA polymerase sigma factors"/>
    <property type="match status" value="1"/>
</dbReference>
<dbReference type="EMBL" id="QMAU01000026">
    <property type="protein sequence ID" value="RXI57043.1"/>
    <property type="molecule type" value="Genomic_DNA"/>
</dbReference>
<dbReference type="Pfam" id="PF12645">
    <property type="entry name" value="HTH_16"/>
    <property type="match status" value="1"/>
</dbReference>
<dbReference type="Gene3D" id="1.10.1740.10">
    <property type="match status" value="1"/>
</dbReference>
<dbReference type="SUPFAM" id="SSF88946">
    <property type="entry name" value="Sigma2 domain of RNA polymerase sigma factors"/>
    <property type="match status" value="1"/>
</dbReference>
<dbReference type="EMBL" id="AP026819">
    <property type="protein sequence ID" value="BDR82478.1"/>
    <property type="molecule type" value="Genomic_DNA"/>
</dbReference>
<evidence type="ECO:0000259" key="2">
    <source>
        <dbReference type="Pfam" id="PF12645"/>
    </source>
</evidence>
<feature type="domain" description="RNA polymerase sigma-70 region 2" evidence="1">
    <location>
        <begin position="39"/>
        <end position="86"/>
    </location>
</feature>